<sequence>MRQERHGASTRNCLVAGLRLKQCESGNFQVSETSNKSDVLTCTGIPSTDTVYWKFRPGNAKAFVLDIGHCSRSTCSTAGLGFRLSRPTYDVSHLSLPPDVNVRTFDKAEFFCRSDTSKQESCIADFIC</sequence>
<comment type="caution">
    <text evidence="1">The sequence shown here is derived from an EMBL/GenBank/DDBJ whole genome shotgun (WGS) entry which is preliminary data.</text>
</comment>
<protein>
    <submittedName>
        <fullName evidence="1">Uncharacterized protein</fullName>
    </submittedName>
</protein>
<gene>
    <name evidence="1" type="ORF">BaRGS_00039121</name>
</gene>
<reference evidence="1 2" key="1">
    <citation type="journal article" date="2023" name="Sci. Data">
        <title>Genome assembly of the Korean intertidal mud-creeper Batillaria attramentaria.</title>
        <authorList>
            <person name="Patra A.K."/>
            <person name="Ho P.T."/>
            <person name="Jun S."/>
            <person name="Lee S.J."/>
            <person name="Kim Y."/>
            <person name="Won Y.J."/>
        </authorList>
    </citation>
    <scope>NUCLEOTIDE SEQUENCE [LARGE SCALE GENOMIC DNA]</scope>
    <source>
        <strain evidence="1">Wonlab-2016</strain>
    </source>
</reference>
<evidence type="ECO:0000313" key="1">
    <source>
        <dbReference type="EMBL" id="KAK7458000.1"/>
    </source>
</evidence>
<proteinExistence type="predicted"/>
<name>A0ABD0J452_9CAEN</name>
<accession>A0ABD0J452</accession>
<dbReference type="AlphaFoldDB" id="A0ABD0J452"/>
<keyword evidence="2" id="KW-1185">Reference proteome</keyword>
<dbReference type="EMBL" id="JACVVK020000665">
    <property type="protein sequence ID" value="KAK7458000.1"/>
    <property type="molecule type" value="Genomic_DNA"/>
</dbReference>
<dbReference type="Proteomes" id="UP001519460">
    <property type="component" value="Unassembled WGS sequence"/>
</dbReference>
<organism evidence="1 2">
    <name type="scientific">Batillaria attramentaria</name>
    <dbReference type="NCBI Taxonomy" id="370345"/>
    <lineage>
        <taxon>Eukaryota</taxon>
        <taxon>Metazoa</taxon>
        <taxon>Spiralia</taxon>
        <taxon>Lophotrochozoa</taxon>
        <taxon>Mollusca</taxon>
        <taxon>Gastropoda</taxon>
        <taxon>Caenogastropoda</taxon>
        <taxon>Sorbeoconcha</taxon>
        <taxon>Cerithioidea</taxon>
        <taxon>Batillariidae</taxon>
        <taxon>Batillaria</taxon>
    </lineage>
</organism>
<evidence type="ECO:0000313" key="2">
    <source>
        <dbReference type="Proteomes" id="UP001519460"/>
    </source>
</evidence>